<name>A0ABV6CHH5_9RHOB</name>
<protein>
    <submittedName>
        <fullName evidence="2">Uncharacterized protein</fullName>
    </submittedName>
</protein>
<dbReference type="Proteomes" id="UP001589795">
    <property type="component" value="Unassembled WGS sequence"/>
</dbReference>
<feature type="region of interest" description="Disordered" evidence="1">
    <location>
        <begin position="191"/>
        <end position="221"/>
    </location>
</feature>
<evidence type="ECO:0000313" key="3">
    <source>
        <dbReference type="Proteomes" id="UP001589795"/>
    </source>
</evidence>
<evidence type="ECO:0000256" key="1">
    <source>
        <dbReference type="SAM" id="MobiDB-lite"/>
    </source>
</evidence>
<evidence type="ECO:0000313" key="2">
    <source>
        <dbReference type="EMBL" id="MFC0200188.1"/>
    </source>
</evidence>
<proteinExistence type="predicted"/>
<organism evidence="2 3">
    <name type="scientific">Paracoccus rhizosphaerae</name>
    <dbReference type="NCBI Taxonomy" id="1133347"/>
    <lineage>
        <taxon>Bacteria</taxon>
        <taxon>Pseudomonadati</taxon>
        <taxon>Pseudomonadota</taxon>
        <taxon>Alphaproteobacteria</taxon>
        <taxon>Rhodobacterales</taxon>
        <taxon>Paracoccaceae</taxon>
        <taxon>Paracoccus</taxon>
    </lineage>
</organism>
<feature type="region of interest" description="Disordered" evidence="1">
    <location>
        <begin position="1"/>
        <end position="44"/>
    </location>
</feature>
<dbReference type="RefSeq" id="WP_265506028.1">
    <property type="nucleotide sequence ID" value="NZ_JAOTBE010000007.1"/>
</dbReference>
<feature type="compositionally biased region" description="Basic and acidic residues" evidence="1">
    <location>
        <begin position="202"/>
        <end position="221"/>
    </location>
</feature>
<gene>
    <name evidence="2" type="ORF">ACFFIZ_07595</name>
</gene>
<accession>A0ABV6CHH5</accession>
<reference evidence="2 3" key="1">
    <citation type="submission" date="2024-09" db="EMBL/GenBank/DDBJ databases">
        <authorList>
            <person name="Sun Q."/>
            <person name="Mori K."/>
        </authorList>
    </citation>
    <scope>NUCLEOTIDE SEQUENCE [LARGE SCALE GENOMIC DNA]</scope>
    <source>
        <strain evidence="2 3">CCM 7904</strain>
    </source>
</reference>
<sequence>MRPQDPHSPPAEADRTSQTRFGPRPVPDGHLTDDPTARRRNLPREASTATKVIVWGGMALGVAGLTAAATMTARKLIGPRHPAPRIHGPVHAPRFAEMTEAERDEVRRRVRAQALEDDRESARLRAGAAETRHPRGNLAQDLTRTATELTDSLNGVARSISDAFESFRGVSRQANSILGDFVVAADQLKAILNGSPGPRPVAPEDRRPAPKPEDPDRMHRL</sequence>
<dbReference type="EMBL" id="JBHLWQ010000064">
    <property type="protein sequence ID" value="MFC0200188.1"/>
    <property type="molecule type" value="Genomic_DNA"/>
</dbReference>
<keyword evidence="3" id="KW-1185">Reference proteome</keyword>
<comment type="caution">
    <text evidence="2">The sequence shown here is derived from an EMBL/GenBank/DDBJ whole genome shotgun (WGS) entry which is preliminary data.</text>
</comment>